<comment type="similarity">
    <text evidence="3">Belongs to the glycosyltransferase 31 family. Beta3-Gal-T subfamily.</text>
</comment>
<evidence type="ECO:0000256" key="10">
    <source>
        <dbReference type="ARBA" id="ARBA00022989"/>
    </source>
</evidence>
<evidence type="ECO:0000256" key="2">
    <source>
        <dbReference type="ARBA" id="ARBA00004922"/>
    </source>
</evidence>
<dbReference type="PANTHER" id="PTHR23033">
    <property type="entry name" value="BETA1,3-GALACTOSYLTRANSFERASE"/>
    <property type="match status" value="1"/>
</dbReference>
<evidence type="ECO:0000256" key="6">
    <source>
        <dbReference type="ARBA" id="ARBA00022679"/>
    </source>
</evidence>
<evidence type="ECO:0000259" key="13">
    <source>
        <dbReference type="Pfam" id="PF02434"/>
    </source>
</evidence>
<keyword evidence="9" id="KW-0735">Signal-anchor</keyword>
<dbReference type="PANTHER" id="PTHR23033:SF47">
    <property type="entry name" value="APPLE DOMAIN-CONTAINING PROTEIN-RELATED"/>
    <property type="match status" value="1"/>
</dbReference>
<feature type="domain" description="Fringe-like glycosyltransferase" evidence="13">
    <location>
        <begin position="176"/>
        <end position="278"/>
    </location>
</feature>
<dbReference type="Gene3D" id="3.90.550.50">
    <property type="match status" value="1"/>
</dbReference>
<gene>
    <name evidence="14" type="ORF">FE257_000246</name>
</gene>
<keyword evidence="6" id="KW-0808">Transferase</keyword>
<keyword evidence="15" id="KW-1185">Reference proteome</keyword>
<keyword evidence="10 12" id="KW-1133">Transmembrane helix</keyword>
<dbReference type="EMBL" id="VCAU01000001">
    <property type="protein sequence ID" value="KAF9895342.1"/>
    <property type="molecule type" value="Genomic_DNA"/>
</dbReference>
<evidence type="ECO:0000256" key="4">
    <source>
        <dbReference type="ARBA" id="ARBA00012557"/>
    </source>
</evidence>
<sequence length="445" mass="50939">MVLRPPRRWIYVISPLLTLLMGYYLFYGPTSRRSGDNILSNLPPQQAQSRPSDCPRLPGLEDIQVVLKTGATESLDKVTAHFNTTLRCIPHYVVFSDLEEDVSGIHFHDVLRGVSEDVRNYNQDFEIYDVIREYGREEAFKLLHGSDPTEDDPNGALGQQTNPGWRLDKWKFLQMIHESLAIRDDAKWYIFMETDTYIVWSNLLTWLEKFDHTKPYYLGGQMQIADIVFAYGGSGIILSQVGMRQVADHHAAHLMEWDEFTAQQWAGDCVLGKVAQDAGVTLRWAWPMLQFFTPWDVNYQVPLYGGKSPWCFPSVSFHHMKPDDIQKMVAFEEQWSQKHNETTIMLYSDVFRNLIQPNINTVHENWDNLAGDDSGKVKNLAECKARCLDDTECLQYAYESKKCRTSKVVQLGGSKSGVTSGWHPERVNAVLGELGSCEDVDWIAP</sequence>
<evidence type="ECO:0000256" key="3">
    <source>
        <dbReference type="ARBA" id="ARBA00006462"/>
    </source>
</evidence>
<proteinExistence type="inferred from homology"/>
<comment type="subcellular location">
    <subcellularLocation>
        <location evidence="1">Membrane</location>
        <topology evidence="1">Single-pass type II membrane protein</topology>
    </subcellularLocation>
</comment>
<keyword evidence="5" id="KW-0328">Glycosyltransferase</keyword>
<dbReference type="EC" id="2.4.1.122" evidence="4"/>
<protein>
    <recommendedName>
        <fullName evidence="4">N-acetylgalactosaminide beta-1,3-galactosyltransferase</fullName>
        <ecNumber evidence="4">2.4.1.122</ecNumber>
    </recommendedName>
</protein>
<keyword evidence="7 12" id="KW-0812">Transmembrane</keyword>
<feature type="transmembrane region" description="Helical" evidence="12">
    <location>
        <begin position="9"/>
        <end position="27"/>
    </location>
</feature>
<evidence type="ECO:0000256" key="5">
    <source>
        <dbReference type="ARBA" id="ARBA00022676"/>
    </source>
</evidence>
<evidence type="ECO:0000256" key="12">
    <source>
        <dbReference type="SAM" id="Phobius"/>
    </source>
</evidence>
<evidence type="ECO:0000256" key="7">
    <source>
        <dbReference type="ARBA" id="ARBA00022692"/>
    </source>
</evidence>
<organism evidence="14 15">
    <name type="scientific">Aspergillus nanangensis</name>
    <dbReference type="NCBI Taxonomy" id="2582783"/>
    <lineage>
        <taxon>Eukaryota</taxon>
        <taxon>Fungi</taxon>
        <taxon>Dikarya</taxon>
        <taxon>Ascomycota</taxon>
        <taxon>Pezizomycotina</taxon>
        <taxon>Eurotiomycetes</taxon>
        <taxon>Eurotiomycetidae</taxon>
        <taxon>Eurotiales</taxon>
        <taxon>Aspergillaceae</taxon>
        <taxon>Aspergillus</taxon>
        <taxon>Aspergillus subgen. Circumdati</taxon>
    </lineage>
</organism>
<reference evidence="14" key="2">
    <citation type="submission" date="2020-02" db="EMBL/GenBank/DDBJ databases">
        <authorList>
            <person name="Gilchrist C.L.M."/>
            <person name="Chooi Y.-H."/>
        </authorList>
    </citation>
    <scope>NUCLEOTIDE SEQUENCE</scope>
    <source>
        <strain evidence="14">MST-FP2251</strain>
    </source>
</reference>
<evidence type="ECO:0000313" key="14">
    <source>
        <dbReference type="EMBL" id="KAF9895342.1"/>
    </source>
</evidence>
<evidence type="ECO:0000256" key="8">
    <source>
        <dbReference type="ARBA" id="ARBA00022741"/>
    </source>
</evidence>
<evidence type="ECO:0000256" key="1">
    <source>
        <dbReference type="ARBA" id="ARBA00004606"/>
    </source>
</evidence>
<dbReference type="InterPro" id="IPR026050">
    <property type="entry name" value="C1GALT1/C1GALT1_chp1"/>
</dbReference>
<accession>A0AAD4CZF3</accession>
<reference evidence="14" key="1">
    <citation type="journal article" date="2019" name="Beilstein J. Org. Chem.">
        <title>Nanangenines: drimane sesquiterpenoids as the dominant metabolite cohort of a novel Australian fungus, Aspergillus nanangensis.</title>
        <authorList>
            <person name="Lacey H.J."/>
            <person name="Gilchrist C.L.M."/>
            <person name="Crombie A."/>
            <person name="Kalaitzis J.A."/>
            <person name="Vuong D."/>
            <person name="Rutledge P.J."/>
            <person name="Turner P."/>
            <person name="Pitt J.I."/>
            <person name="Lacey E."/>
            <person name="Chooi Y.H."/>
            <person name="Piggott A.M."/>
        </authorList>
    </citation>
    <scope>NUCLEOTIDE SEQUENCE</scope>
    <source>
        <strain evidence="14">MST-FP2251</strain>
    </source>
</reference>
<evidence type="ECO:0000256" key="11">
    <source>
        <dbReference type="ARBA" id="ARBA00023136"/>
    </source>
</evidence>
<keyword evidence="8" id="KW-0547">Nucleotide-binding</keyword>
<dbReference type="GO" id="GO:0016263">
    <property type="term" value="F:glycoprotein-N-acetylgalactosamine 3-beta-galactosyltransferase activity"/>
    <property type="evidence" value="ECO:0007669"/>
    <property type="project" value="UniProtKB-EC"/>
</dbReference>
<evidence type="ECO:0000256" key="9">
    <source>
        <dbReference type="ARBA" id="ARBA00022968"/>
    </source>
</evidence>
<comment type="caution">
    <text evidence="14">The sequence shown here is derived from an EMBL/GenBank/DDBJ whole genome shotgun (WGS) entry which is preliminary data.</text>
</comment>
<evidence type="ECO:0000313" key="15">
    <source>
        <dbReference type="Proteomes" id="UP001194746"/>
    </source>
</evidence>
<dbReference type="GO" id="GO:0016020">
    <property type="term" value="C:membrane"/>
    <property type="evidence" value="ECO:0007669"/>
    <property type="project" value="UniProtKB-SubCell"/>
</dbReference>
<name>A0AAD4CZF3_ASPNN</name>
<dbReference type="Pfam" id="PF02434">
    <property type="entry name" value="Fringe"/>
    <property type="match status" value="1"/>
</dbReference>
<comment type="pathway">
    <text evidence="2">Protein modification; protein glycosylation.</text>
</comment>
<dbReference type="Proteomes" id="UP001194746">
    <property type="component" value="Unassembled WGS sequence"/>
</dbReference>
<dbReference type="GO" id="GO:0000166">
    <property type="term" value="F:nucleotide binding"/>
    <property type="evidence" value="ECO:0007669"/>
    <property type="project" value="UniProtKB-KW"/>
</dbReference>
<keyword evidence="11 12" id="KW-0472">Membrane</keyword>
<dbReference type="InterPro" id="IPR003378">
    <property type="entry name" value="Fringe-like_glycosylTrfase"/>
</dbReference>
<dbReference type="AlphaFoldDB" id="A0AAD4CZF3"/>